<evidence type="ECO:0000256" key="1">
    <source>
        <dbReference type="ARBA" id="ARBA00001971"/>
    </source>
</evidence>
<evidence type="ECO:0000256" key="7">
    <source>
        <dbReference type="ARBA" id="ARBA00022723"/>
    </source>
</evidence>
<dbReference type="EMBL" id="FUEG01000033">
    <property type="protein sequence ID" value="SJL16174.1"/>
    <property type="molecule type" value="Genomic_DNA"/>
</dbReference>
<dbReference type="PANTHER" id="PTHR24305:SF166">
    <property type="entry name" value="CYTOCHROME P450 12A4, MITOCHONDRIAL-RELATED"/>
    <property type="match status" value="1"/>
</dbReference>
<keyword evidence="5 13" id="KW-0349">Heme</keyword>
<dbReference type="Proteomes" id="UP000219338">
    <property type="component" value="Unassembled WGS sequence"/>
</dbReference>
<keyword evidence="6" id="KW-0812">Transmembrane</keyword>
<accession>A0A284S582</accession>
<evidence type="ECO:0000256" key="9">
    <source>
        <dbReference type="ARBA" id="ARBA00023002"/>
    </source>
</evidence>
<gene>
    <name evidence="15" type="ORF">ARMOST_19693</name>
</gene>
<evidence type="ECO:0008006" key="17">
    <source>
        <dbReference type="Google" id="ProtNLM"/>
    </source>
</evidence>
<comment type="subcellular location">
    <subcellularLocation>
        <location evidence="2">Membrane</location>
    </subcellularLocation>
</comment>
<evidence type="ECO:0000313" key="16">
    <source>
        <dbReference type="Proteomes" id="UP000219338"/>
    </source>
</evidence>
<evidence type="ECO:0000256" key="14">
    <source>
        <dbReference type="RuleBase" id="RU000461"/>
    </source>
</evidence>
<comment type="similarity">
    <text evidence="4 14">Belongs to the cytochrome P450 family.</text>
</comment>
<dbReference type="PANTHER" id="PTHR24305">
    <property type="entry name" value="CYTOCHROME P450"/>
    <property type="match status" value="1"/>
</dbReference>
<reference evidence="16" key="1">
    <citation type="journal article" date="2017" name="Nat. Ecol. Evol.">
        <title>Genome expansion and lineage-specific genetic innovations in the forest pathogenic fungi Armillaria.</title>
        <authorList>
            <person name="Sipos G."/>
            <person name="Prasanna A.N."/>
            <person name="Walter M.C."/>
            <person name="O'Connor E."/>
            <person name="Balint B."/>
            <person name="Krizsan K."/>
            <person name="Kiss B."/>
            <person name="Hess J."/>
            <person name="Varga T."/>
            <person name="Slot J."/>
            <person name="Riley R."/>
            <person name="Boka B."/>
            <person name="Rigling D."/>
            <person name="Barry K."/>
            <person name="Lee J."/>
            <person name="Mihaltcheva S."/>
            <person name="LaButti K."/>
            <person name="Lipzen A."/>
            <person name="Waldron R."/>
            <person name="Moloney N.M."/>
            <person name="Sperisen C."/>
            <person name="Kredics L."/>
            <person name="Vagvoelgyi C."/>
            <person name="Patrignani A."/>
            <person name="Fitzpatrick D."/>
            <person name="Nagy I."/>
            <person name="Doyle S."/>
            <person name="Anderson J.B."/>
            <person name="Grigoriev I.V."/>
            <person name="Gueldener U."/>
            <person name="Muensterkoetter M."/>
            <person name="Nagy L.G."/>
        </authorList>
    </citation>
    <scope>NUCLEOTIDE SEQUENCE [LARGE SCALE GENOMIC DNA]</scope>
    <source>
        <strain evidence="16">C18/9</strain>
    </source>
</reference>
<dbReference type="GO" id="GO:0016705">
    <property type="term" value="F:oxidoreductase activity, acting on paired donors, with incorporation or reduction of molecular oxygen"/>
    <property type="evidence" value="ECO:0007669"/>
    <property type="project" value="InterPro"/>
</dbReference>
<proteinExistence type="inferred from homology"/>
<evidence type="ECO:0000256" key="11">
    <source>
        <dbReference type="ARBA" id="ARBA00023033"/>
    </source>
</evidence>
<evidence type="ECO:0000313" key="15">
    <source>
        <dbReference type="EMBL" id="SJL16174.1"/>
    </source>
</evidence>
<dbReference type="GO" id="GO:0004497">
    <property type="term" value="F:monooxygenase activity"/>
    <property type="evidence" value="ECO:0007669"/>
    <property type="project" value="UniProtKB-KW"/>
</dbReference>
<keyword evidence="11 14" id="KW-0503">Monooxygenase</keyword>
<name>A0A284S582_ARMOS</name>
<dbReference type="PROSITE" id="PS00086">
    <property type="entry name" value="CYTOCHROME_P450"/>
    <property type="match status" value="1"/>
</dbReference>
<evidence type="ECO:0000256" key="10">
    <source>
        <dbReference type="ARBA" id="ARBA00023004"/>
    </source>
</evidence>
<keyword evidence="7 13" id="KW-0479">Metal-binding</keyword>
<keyword evidence="16" id="KW-1185">Reference proteome</keyword>
<dbReference type="SUPFAM" id="SSF48264">
    <property type="entry name" value="Cytochrome P450"/>
    <property type="match status" value="1"/>
</dbReference>
<evidence type="ECO:0000256" key="3">
    <source>
        <dbReference type="ARBA" id="ARBA00004721"/>
    </source>
</evidence>
<keyword evidence="8" id="KW-1133">Transmembrane helix</keyword>
<feature type="binding site" description="axial binding residue" evidence="13">
    <location>
        <position position="478"/>
    </location>
    <ligand>
        <name>heme</name>
        <dbReference type="ChEBI" id="CHEBI:30413"/>
    </ligand>
    <ligandPart>
        <name>Fe</name>
        <dbReference type="ChEBI" id="CHEBI:18248"/>
    </ligandPart>
</feature>
<dbReference type="GO" id="GO:0005506">
    <property type="term" value="F:iron ion binding"/>
    <property type="evidence" value="ECO:0007669"/>
    <property type="project" value="InterPro"/>
</dbReference>
<dbReference type="GO" id="GO:0016020">
    <property type="term" value="C:membrane"/>
    <property type="evidence" value="ECO:0007669"/>
    <property type="project" value="UniProtKB-SubCell"/>
</dbReference>
<dbReference type="InterPro" id="IPR001128">
    <property type="entry name" value="Cyt_P450"/>
</dbReference>
<dbReference type="InterPro" id="IPR002401">
    <property type="entry name" value="Cyt_P450_E_grp-I"/>
</dbReference>
<evidence type="ECO:0000256" key="2">
    <source>
        <dbReference type="ARBA" id="ARBA00004370"/>
    </source>
</evidence>
<evidence type="ECO:0000256" key="13">
    <source>
        <dbReference type="PIRSR" id="PIRSR602401-1"/>
    </source>
</evidence>
<evidence type="ECO:0000256" key="4">
    <source>
        <dbReference type="ARBA" id="ARBA00010617"/>
    </source>
</evidence>
<keyword evidence="10 13" id="KW-0408">Iron</keyword>
<dbReference type="InterPro" id="IPR050121">
    <property type="entry name" value="Cytochrome_P450_monoxygenase"/>
</dbReference>
<organism evidence="15 16">
    <name type="scientific">Armillaria ostoyae</name>
    <name type="common">Armillaria root rot fungus</name>
    <dbReference type="NCBI Taxonomy" id="47428"/>
    <lineage>
        <taxon>Eukaryota</taxon>
        <taxon>Fungi</taxon>
        <taxon>Dikarya</taxon>
        <taxon>Basidiomycota</taxon>
        <taxon>Agaricomycotina</taxon>
        <taxon>Agaricomycetes</taxon>
        <taxon>Agaricomycetidae</taxon>
        <taxon>Agaricales</taxon>
        <taxon>Marasmiineae</taxon>
        <taxon>Physalacriaceae</taxon>
        <taxon>Armillaria</taxon>
    </lineage>
</organism>
<dbReference type="AlphaFoldDB" id="A0A284S582"/>
<dbReference type="InterPro" id="IPR036396">
    <property type="entry name" value="Cyt_P450_sf"/>
</dbReference>
<comment type="pathway">
    <text evidence="3">Secondary metabolite biosynthesis; terpenoid biosynthesis.</text>
</comment>
<keyword evidence="12" id="KW-0472">Membrane</keyword>
<sequence>MYTIHALSAGAAVLAATLLLQHLFQRRSVVSRLPVAPAEEASKLWGHEYKVFKGEVSAEYTRWAALLGQVFRIKTAFFQGDRVIVADNLVAQHIFQACTLPIFLTKISPAIIQNAYIYLKSQAFQPIVVKVVGRGVAWAEGEEHKFQRRLLVPAFTPSAVQKMLDDVIQCAEKCASRLASEVDAQGNTGIVNLSLYIPPCMLEIICRVGFGRDFGHESPDAQAILGSWREDVQKFSTFPAFLAPIVIGMFPWIAKLPIAALQEDGIAKKVIQRVTGDLLKQPSSPDGSDILSVLVRESWSGKDDSSAKLSSQQLLDNITTVVMAGFEASSGNVMFTLLDLARNIKVQTKLREELAGTELDSKSIENLPYLDAVTRESLRLHPSSAETCRTAMCDDTIPLRNPVTLQNGEIITALPVKAGDQFTIPFTLLNTNPAIWGPNAHEFIPERWMTPDGVPPSKDLPHGPWTNVSTFGDGPHACIGWRLAVMQIKIVLAIMIRAFEFKDSGVKIYKMMSPSLQPFVDDEAATLPLHISLVHPHME</sequence>
<evidence type="ECO:0000256" key="8">
    <source>
        <dbReference type="ARBA" id="ARBA00022989"/>
    </source>
</evidence>
<keyword evidence="9 14" id="KW-0560">Oxidoreductase</keyword>
<dbReference type="InterPro" id="IPR017972">
    <property type="entry name" value="Cyt_P450_CS"/>
</dbReference>
<evidence type="ECO:0000256" key="5">
    <source>
        <dbReference type="ARBA" id="ARBA00022617"/>
    </source>
</evidence>
<evidence type="ECO:0000256" key="12">
    <source>
        <dbReference type="ARBA" id="ARBA00023136"/>
    </source>
</evidence>
<dbReference type="Gene3D" id="1.10.630.10">
    <property type="entry name" value="Cytochrome P450"/>
    <property type="match status" value="1"/>
</dbReference>
<dbReference type="GO" id="GO:0020037">
    <property type="term" value="F:heme binding"/>
    <property type="evidence" value="ECO:0007669"/>
    <property type="project" value="InterPro"/>
</dbReference>
<dbReference type="PRINTS" id="PR00463">
    <property type="entry name" value="EP450I"/>
</dbReference>
<dbReference type="Pfam" id="PF00067">
    <property type="entry name" value="p450"/>
    <property type="match status" value="1"/>
</dbReference>
<dbReference type="PRINTS" id="PR00385">
    <property type="entry name" value="P450"/>
</dbReference>
<comment type="cofactor">
    <cofactor evidence="1 13">
        <name>heme</name>
        <dbReference type="ChEBI" id="CHEBI:30413"/>
    </cofactor>
</comment>
<protein>
    <recommendedName>
        <fullName evidence="17">Cytochrome P450</fullName>
    </recommendedName>
</protein>
<dbReference type="OMA" id="NAHEFIP"/>
<dbReference type="STRING" id="47428.A0A284S582"/>
<dbReference type="OrthoDB" id="1470350at2759"/>
<evidence type="ECO:0000256" key="6">
    <source>
        <dbReference type="ARBA" id="ARBA00022692"/>
    </source>
</evidence>